<reference evidence="1 2" key="1">
    <citation type="submission" date="2019-06" db="EMBL/GenBank/DDBJ databases">
        <title>Description of Kitasatospora acidophila sp. nov. isolated from pine grove soil, and reclassification of Streptomyces novaecaesareae to Kitasatospora novaeceasareae comb. nov.</title>
        <authorList>
            <person name="Kim M.J."/>
        </authorList>
    </citation>
    <scope>NUCLEOTIDE SEQUENCE [LARGE SCALE GENOMIC DNA]</scope>
    <source>
        <strain evidence="1 2">MMS16-CNU292</strain>
    </source>
</reference>
<sequence>MAGRPTTSGARAVAALAPLIAGTQCPFAVRAQLRGAPEFNPRLSLRDNVEQSVAELVRFTRDAATELLDGFVLAFPVRYVGADLPDLGRLTRTLVEVLMAHDPVRPSRFHRAEVTGARWRLNFAGVDYFAPVFSPVYGSRHSRSTHGVTDTVFVLMQPDSSFHARLHPRGDRIRENIRSRFEQAECGYPLYQLEAHKFVLPHRVQDEPLRWYDIEIHEKERRTLPRHAQGTTRKSELHQVRRSRAHYSWC</sequence>
<comment type="caution">
    <text evidence="1">The sequence shown here is derived from an EMBL/GenBank/DDBJ whole genome shotgun (WGS) entry which is preliminary data.</text>
</comment>
<dbReference type="EMBL" id="VIGB01000003">
    <property type="protein sequence ID" value="TQF06666.1"/>
    <property type="molecule type" value="Genomic_DNA"/>
</dbReference>
<organism evidence="1 2">
    <name type="scientific">Kitasatospora acidiphila</name>
    <dbReference type="NCBI Taxonomy" id="2567942"/>
    <lineage>
        <taxon>Bacteria</taxon>
        <taxon>Bacillati</taxon>
        <taxon>Actinomycetota</taxon>
        <taxon>Actinomycetes</taxon>
        <taxon>Kitasatosporales</taxon>
        <taxon>Streptomycetaceae</taxon>
        <taxon>Kitasatospora</taxon>
    </lineage>
</organism>
<name>A0A540WCD0_9ACTN</name>
<dbReference type="Pfam" id="PF08892">
    <property type="entry name" value="YqcI_YcgG"/>
    <property type="match status" value="1"/>
</dbReference>
<gene>
    <name evidence="1" type="ORF">E6W39_36325</name>
</gene>
<dbReference type="Proteomes" id="UP000319103">
    <property type="component" value="Unassembled WGS sequence"/>
</dbReference>
<keyword evidence="2" id="KW-1185">Reference proteome</keyword>
<proteinExistence type="predicted"/>
<evidence type="ECO:0000313" key="2">
    <source>
        <dbReference type="Proteomes" id="UP000319103"/>
    </source>
</evidence>
<dbReference type="InterPro" id="IPR014988">
    <property type="entry name" value="Uncharacterised_YqcI/YcgG"/>
</dbReference>
<dbReference type="OrthoDB" id="5800908at2"/>
<evidence type="ECO:0000313" key="1">
    <source>
        <dbReference type="EMBL" id="TQF06666.1"/>
    </source>
</evidence>
<accession>A0A540WCD0</accession>
<protein>
    <submittedName>
        <fullName evidence="1">Uncharacterized protein</fullName>
    </submittedName>
</protein>
<dbReference type="AlphaFoldDB" id="A0A540WCD0"/>